<feature type="transmembrane region" description="Helical" evidence="1">
    <location>
        <begin position="76"/>
        <end position="99"/>
    </location>
</feature>
<dbReference type="InterPro" id="IPR029787">
    <property type="entry name" value="Nucleotide_cyclase"/>
</dbReference>
<keyword evidence="8" id="KW-1185">Reference proteome</keyword>
<dbReference type="PANTHER" id="PTHR44757">
    <property type="entry name" value="DIGUANYLATE CYCLASE DGCP"/>
    <property type="match status" value="1"/>
</dbReference>
<organism evidence="7 8">
    <name type="scientific">Planococcus rifietoensis</name>
    <dbReference type="NCBI Taxonomy" id="200991"/>
    <lineage>
        <taxon>Bacteria</taxon>
        <taxon>Bacillati</taxon>
        <taxon>Bacillota</taxon>
        <taxon>Bacilli</taxon>
        <taxon>Bacillales</taxon>
        <taxon>Caryophanaceae</taxon>
        <taxon>Planococcus</taxon>
    </lineage>
</organism>
<feature type="transmembrane region" description="Helical" evidence="1">
    <location>
        <begin position="219"/>
        <end position="239"/>
    </location>
</feature>
<dbReference type="Pfam" id="PF13426">
    <property type="entry name" value="PAS_9"/>
    <property type="match status" value="1"/>
</dbReference>
<keyword evidence="1" id="KW-0472">Membrane</keyword>
<dbReference type="Gene3D" id="3.30.70.270">
    <property type="match status" value="1"/>
</dbReference>
<dbReference type="PROSITE" id="PS50113">
    <property type="entry name" value="PAC"/>
    <property type="match status" value="1"/>
</dbReference>
<dbReference type="OrthoDB" id="2624050at2"/>
<dbReference type="PROSITE" id="PS50883">
    <property type="entry name" value="EAL"/>
    <property type="match status" value="1"/>
</dbReference>
<dbReference type="CDD" id="cd01949">
    <property type="entry name" value="GGDEF"/>
    <property type="match status" value="1"/>
</dbReference>
<dbReference type="PROSITE" id="PS50924">
    <property type="entry name" value="MHYT"/>
    <property type="match status" value="1"/>
</dbReference>
<feature type="transmembrane region" description="Helical" evidence="1">
    <location>
        <begin position="106"/>
        <end position="127"/>
    </location>
</feature>
<gene>
    <name evidence="7" type="ORF">AUC31_11680</name>
</gene>
<feature type="transmembrane region" description="Helical" evidence="1">
    <location>
        <begin position="142"/>
        <end position="164"/>
    </location>
</feature>
<dbReference type="InterPro" id="IPR035919">
    <property type="entry name" value="EAL_sf"/>
</dbReference>
<dbReference type="Gene3D" id="3.30.450.20">
    <property type="entry name" value="PAS domain"/>
    <property type="match status" value="1"/>
</dbReference>
<dbReference type="InterPro" id="IPR043128">
    <property type="entry name" value="Rev_trsase/Diguanyl_cyclase"/>
</dbReference>
<dbReference type="InterPro" id="IPR000014">
    <property type="entry name" value="PAS"/>
</dbReference>
<dbReference type="SUPFAM" id="SSF55785">
    <property type="entry name" value="PYP-like sensor domain (PAS domain)"/>
    <property type="match status" value="1"/>
</dbReference>
<dbReference type="SMART" id="SM00091">
    <property type="entry name" value="PAS"/>
    <property type="match status" value="1"/>
</dbReference>
<evidence type="ECO:0000313" key="8">
    <source>
        <dbReference type="Proteomes" id="UP000067683"/>
    </source>
</evidence>
<dbReference type="InterPro" id="IPR005330">
    <property type="entry name" value="MHYT_dom"/>
</dbReference>
<dbReference type="AlphaFoldDB" id="A0A0U2XLG9"/>
<dbReference type="InterPro" id="IPR035965">
    <property type="entry name" value="PAS-like_dom_sf"/>
</dbReference>
<evidence type="ECO:0000259" key="2">
    <source>
        <dbReference type="PROSITE" id="PS50112"/>
    </source>
</evidence>
<dbReference type="GO" id="GO:0016020">
    <property type="term" value="C:membrane"/>
    <property type="evidence" value="ECO:0007669"/>
    <property type="project" value="UniProtKB-UniRule"/>
</dbReference>
<feature type="transmembrane region" description="Helical" evidence="1">
    <location>
        <begin position="43"/>
        <end position="70"/>
    </location>
</feature>
<evidence type="ECO:0000259" key="4">
    <source>
        <dbReference type="PROSITE" id="PS50883"/>
    </source>
</evidence>
<protein>
    <submittedName>
        <fullName evidence="7">Diguanylate cyclase</fullName>
    </submittedName>
</protein>
<keyword evidence="1" id="KW-1133">Transmembrane helix</keyword>
<name>A0A0U2XLG9_9BACL</name>
<dbReference type="SMART" id="SM00052">
    <property type="entry name" value="EAL"/>
    <property type="match status" value="1"/>
</dbReference>
<dbReference type="Pfam" id="PF03707">
    <property type="entry name" value="MHYT"/>
    <property type="match status" value="3"/>
</dbReference>
<dbReference type="FunFam" id="3.30.70.270:FF:000001">
    <property type="entry name" value="Diguanylate cyclase domain protein"/>
    <property type="match status" value="1"/>
</dbReference>
<dbReference type="InterPro" id="IPR001633">
    <property type="entry name" value="EAL_dom"/>
</dbReference>
<feature type="transmembrane region" description="Helical" evidence="1">
    <location>
        <begin position="176"/>
        <end position="199"/>
    </location>
</feature>
<dbReference type="InterPro" id="IPR000160">
    <property type="entry name" value="GGDEF_dom"/>
</dbReference>
<dbReference type="FunFam" id="3.20.20.450:FF:000001">
    <property type="entry name" value="Cyclic di-GMP phosphodiesterase yahA"/>
    <property type="match status" value="1"/>
</dbReference>
<dbReference type="Pfam" id="PF00990">
    <property type="entry name" value="GGDEF"/>
    <property type="match status" value="1"/>
</dbReference>
<dbReference type="Proteomes" id="UP000067683">
    <property type="component" value="Chromosome"/>
</dbReference>
<dbReference type="InterPro" id="IPR000700">
    <property type="entry name" value="PAS-assoc_C"/>
</dbReference>
<dbReference type="CDD" id="cd00130">
    <property type="entry name" value="PAS"/>
    <property type="match status" value="1"/>
</dbReference>
<dbReference type="NCBIfam" id="TIGR00254">
    <property type="entry name" value="GGDEF"/>
    <property type="match status" value="1"/>
</dbReference>
<dbReference type="SUPFAM" id="SSF141868">
    <property type="entry name" value="EAL domain-like"/>
    <property type="match status" value="1"/>
</dbReference>
<feature type="domain" description="EAL" evidence="4">
    <location>
        <begin position="552"/>
        <end position="805"/>
    </location>
</feature>
<dbReference type="Gene3D" id="3.20.20.450">
    <property type="entry name" value="EAL domain"/>
    <property type="match status" value="1"/>
</dbReference>
<evidence type="ECO:0000256" key="1">
    <source>
        <dbReference type="PROSITE-ProRule" id="PRU00244"/>
    </source>
</evidence>
<feature type="domain" description="GGDEF" evidence="5">
    <location>
        <begin position="411"/>
        <end position="543"/>
    </location>
</feature>
<evidence type="ECO:0000259" key="5">
    <source>
        <dbReference type="PROSITE" id="PS50887"/>
    </source>
</evidence>
<reference evidence="7" key="1">
    <citation type="submission" date="2016-01" db="EMBL/GenBank/DDBJ databases">
        <title>Complete genome of Planococcus rifietoensis type strain M8.</title>
        <authorList>
            <person name="See-Too W.S."/>
        </authorList>
    </citation>
    <scope>NUCLEOTIDE SEQUENCE [LARGE SCALE GENOMIC DNA]</scope>
    <source>
        <strain evidence="7">M8</strain>
    </source>
</reference>
<dbReference type="SMART" id="SM00267">
    <property type="entry name" value="GGDEF"/>
    <property type="match status" value="1"/>
</dbReference>
<sequence length="807" mass="90038">MTDLVSSYNLPLVALSILVAVFSASVALDISSRLKYAKNVSHLRWITAGAFILGLGIWSMHFIGMLAFHLPVEVSYHFGLVLLSIVPAVISCAIAFYLISKPSVTWRNLFTGAFFISAGIVSMHYIGMDAMRMDAMISYDPLMWALSALIAFAASFIGLALLFYIPNVPRFHWRKLAGAVLIGLAVSGMHYTGMAAADFSQMDHSAIGHSAPFSVNSTLLAYGIGGGMLMLFVLTLASVRTDRRLEMQSEESEMKFKSVIESAKDAIIVADFQGAIVQWNQGAEMIFGYSEKEILGRNISVIIPDRFKEAHEKGMEAYRKTREPHVIGSTVELTGCRKGGSEFQLEMSVGTWETEKGVFFSSILRDVTERKASEDKINDLVYLDPLTGLPNRRLFNDRLDSLLRQADERGLNFSLFYMDLDNFKMINDRFGHSIGDLFLQSVASRLEAQISPKDTLSRLGGDEFILLLPNTEYNKAADRAHELINALNAPFRFENEEIFTSVSVGISMFPSDGDDSETLVKNADIAMYQAKEGGKNAFQFFTREMNETIDRKSRLATGLRKGLEQGEFTIHYQPQISLKTEEIIGVEALLRWNHPEWGPISPAEFIPIAEETGSITKIGEFVLEEACRQNKYWQDIGLAPFRVAVNISARQFAQKDLTEVVSTILKKTGLAARYLELELTETIIQNADSALTTMEELAALGVHLSIDDFGTGYSSLSYLKLFPIDSLKIDQHFTRNIKSDSKDAALVKTIIRMAHDLELNVIAEGVETAEQLDFLKSEQCNQAQGYYFNRPLPAQDIEEIYYTTKLA</sequence>
<evidence type="ECO:0000259" key="3">
    <source>
        <dbReference type="PROSITE" id="PS50113"/>
    </source>
</evidence>
<evidence type="ECO:0000259" key="6">
    <source>
        <dbReference type="PROSITE" id="PS50924"/>
    </source>
</evidence>
<dbReference type="InterPro" id="IPR052155">
    <property type="entry name" value="Biofilm_reg_signaling"/>
</dbReference>
<dbReference type="Pfam" id="PF00563">
    <property type="entry name" value="EAL"/>
    <property type="match status" value="1"/>
</dbReference>
<dbReference type="PROSITE" id="PS50112">
    <property type="entry name" value="PAS"/>
    <property type="match status" value="1"/>
</dbReference>
<dbReference type="PANTHER" id="PTHR44757:SF2">
    <property type="entry name" value="BIOFILM ARCHITECTURE MAINTENANCE PROTEIN MBAA"/>
    <property type="match status" value="1"/>
</dbReference>
<dbReference type="KEGG" id="prt:AUC31_11680"/>
<dbReference type="STRING" id="200991.AUC31_11680"/>
<feature type="transmembrane region" description="Helical" evidence="1">
    <location>
        <begin position="12"/>
        <end position="31"/>
    </location>
</feature>
<proteinExistence type="predicted"/>
<dbReference type="NCBIfam" id="TIGR00229">
    <property type="entry name" value="sensory_box"/>
    <property type="match status" value="1"/>
</dbReference>
<keyword evidence="1" id="KW-0812">Transmembrane</keyword>
<dbReference type="PROSITE" id="PS50887">
    <property type="entry name" value="GGDEF"/>
    <property type="match status" value="1"/>
</dbReference>
<dbReference type="EMBL" id="CP013659">
    <property type="protein sequence ID" value="ALS77072.1"/>
    <property type="molecule type" value="Genomic_DNA"/>
</dbReference>
<accession>A0A0U2XLG9</accession>
<evidence type="ECO:0000313" key="7">
    <source>
        <dbReference type="EMBL" id="ALS77072.1"/>
    </source>
</evidence>
<dbReference type="SUPFAM" id="SSF55073">
    <property type="entry name" value="Nucleotide cyclase"/>
    <property type="match status" value="1"/>
</dbReference>
<feature type="domain" description="MHYT" evidence="6">
    <location>
        <begin position="8"/>
        <end position="200"/>
    </location>
</feature>
<feature type="domain" description="PAC" evidence="3">
    <location>
        <begin position="329"/>
        <end position="379"/>
    </location>
</feature>
<feature type="domain" description="PAS" evidence="2">
    <location>
        <begin position="252"/>
        <end position="305"/>
    </location>
</feature>
<dbReference type="CDD" id="cd01948">
    <property type="entry name" value="EAL"/>
    <property type="match status" value="1"/>
</dbReference>